<name>A0A679IY57_9HYPH</name>
<organism evidence="1">
    <name type="scientific">Methylobacterium bullatum</name>
    <dbReference type="NCBI Taxonomy" id="570505"/>
    <lineage>
        <taxon>Bacteria</taxon>
        <taxon>Pseudomonadati</taxon>
        <taxon>Pseudomonadota</taxon>
        <taxon>Alphaproteobacteria</taxon>
        <taxon>Hyphomicrobiales</taxon>
        <taxon>Methylobacteriaceae</taxon>
        <taxon>Methylobacterium</taxon>
    </lineage>
</organism>
<gene>
    <name evidence="1" type="ORF">MBUL_00732</name>
</gene>
<reference evidence="1" key="1">
    <citation type="submission" date="2019-12" db="EMBL/GenBank/DDBJ databases">
        <authorList>
            <person name="Cremers G."/>
        </authorList>
    </citation>
    <scope>NUCLEOTIDE SEQUENCE</scope>
    <source>
        <strain evidence="1">Mbul1</strain>
    </source>
</reference>
<accession>A0A679IY57</accession>
<dbReference type="AlphaFoldDB" id="A0A679IY57"/>
<dbReference type="EMBL" id="LR743504">
    <property type="protein sequence ID" value="CAA2100558.1"/>
    <property type="molecule type" value="Genomic_DNA"/>
</dbReference>
<proteinExistence type="predicted"/>
<evidence type="ECO:0000313" key="1">
    <source>
        <dbReference type="EMBL" id="CAA2100558.1"/>
    </source>
</evidence>
<protein>
    <submittedName>
        <fullName evidence="1">Uncharacterized protein</fullName>
    </submittedName>
</protein>
<sequence>MTPVNRMARLRFDEVPLEIGGPLPVAANADLMLHGGAVLETATPSSLAYNPDLNSTNRRP</sequence>